<accession>A0A9D3ZPI5</accession>
<name>A0A9D3ZPI5_9ROSI</name>
<reference evidence="1 2" key="1">
    <citation type="journal article" date="2021" name="Plant Biotechnol. J.">
        <title>Multi-omics assisted identification of the key and species-specific regulatory components of drought-tolerant mechanisms in Gossypium stocksii.</title>
        <authorList>
            <person name="Yu D."/>
            <person name="Ke L."/>
            <person name="Zhang D."/>
            <person name="Wu Y."/>
            <person name="Sun Y."/>
            <person name="Mei J."/>
            <person name="Sun J."/>
            <person name="Sun Y."/>
        </authorList>
    </citation>
    <scope>NUCLEOTIDE SEQUENCE [LARGE SCALE GENOMIC DNA]</scope>
    <source>
        <strain evidence="2">cv. E1</strain>
        <tissue evidence="1">Leaf</tissue>
    </source>
</reference>
<dbReference type="Proteomes" id="UP000828251">
    <property type="component" value="Unassembled WGS sequence"/>
</dbReference>
<protein>
    <submittedName>
        <fullName evidence="1">Uncharacterized protein</fullName>
    </submittedName>
</protein>
<dbReference type="EMBL" id="JAIQCV010000010">
    <property type="protein sequence ID" value="KAH1055628.1"/>
    <property type="molecule type" value="Genomic_DNA"/>
</dbReference>
<keyword evidence="2" id="KW-1185">Reference proteome</keyword>
<gene>
    <name evidence="1" type="ORF">J1N35_033693</name>
</gene>
<proteinExistence type="predicted"/>
<evidence type="ECO:0000313" key="2">
    <source>
        <dbReference type="Proteomes" id="UP000828251"/>
    </source>
</evidence>
<dbReference type="AlphaFoldDB" id="A0A9D3ZPI5"/>
<evidence type="ECO:0000313" key="1">
    <source>
        <dbReference type="EMBL" id="KAH1055628.1"/>
    </source>
</evidence>
<organism evidence="1 2">
    <name type="scientific">Gossypium stocksii</name>
    <dbReference type="NCBI Taxonomy" id="47602"/>
    <lineage>
        <taxon>Eukaryota</taxon>
        <taxon>Viridiplantae</taxon>
        <taxon>Streptophyta</taxon>
        <taxon>Embryophyta</taxon>
        <taxon>Tracheophyta</taxon>
        <taxon>Spermatophyta</taxon>
        <taxon>Magnoliopsida</taxon>
        <taxon>eudicotyledons</taxon>
        <taxon>Gunneridae</taxon>
        <taxon>Pentapetalae</taxon>
        <taxon>rosids</taxon>
        <taxon>malvids</taxon>
        <taxon>Malvales</taxon>
        <taxon>Malvaceae</taxon>
        <taxon>Malvoideae</taxon>
        <taxon>Gossypium</taxon>
    </lineage>
</organism>
<comment type="caution">
    <text evidence="1">The sequence shown here is derived from an EMBL/GenBank/DDBJ whole genome shotgun (WGS) entry which is preliminary data.</text>
</comment>
<sequence length="54" mass="6427">MDIDYATRKDEPPTPAAISSQAEIALYERWERSNRLSMMFTKTKIYDSIRNWKT</sequence>
<dbReference type="OrthoDB" id="1929566at2759"/>